<evidence type="ECO:0000313" key="3">
    <source>
        <dbReference type="Proteomes" id="UP000838308"/>
    </source>
</evidence>
<sequence>MAKRKTTEERNKKLAKDGLKLRHYGLKLRMEPTKKQKSVIHQTIGNARFTFNFYLSEKLEVYKLTKETLKYGEFKKAFNGLKDHPYFSWLKKSDKFALECAMEQVDNAFDRFFKKQNDFPKFKSKHRSEQSYSTKETNKNIELNIENQQVKLPKLGWIKV</sequence>
<comment type="caution">
    <text evidence="2">The sequence shown here is derived from an EMBL/GenBank/DDBJ whole genome shotgun (WGS) entry which is preliminary data.</text>
</comment>
<dbReference type="Proteomes" id="UP000838308">
    <property type="component" value="Unassembled WGS sequence"/>
</dbReference>
<accession>A0ABN8KSJ5</accession>
<organism evidence="2 3">
    <name type="scientific">Neobacillus rhizosphaerae</name>
    <dbReference type="NCBI Taxonomy" id="2880965"/>
    <lineage>
        <taxon>Bacteria</taxon>
        <taxon>Bacillati</taxon>
        <taxon>Bacillota</taxon>
        <taxon>Bacilli</taxon>
        <taxon>Bacillales</taxon>
        <taxon>Bacillaceae</taxon>
        <taxon>Neobacillus</taxon>
    </lineage>
</organism>
<keyword evidence="3" id="KW-1185">Reference proteome</keyword>
<feature type="domain" description="Transposase putative helix-turn-helix" evidence="1">
    <location>
        <begin position="25"/>
        <end position="66"/>
    </location>
</feature>
<dbReference type="RefSeq" id="WP_248737033.1">
    <property type="nucleotide sequence ID" value="NZ_CALBWS010000032.1"/>
</dbReference>
<dbReference type="InterPro" id="IPR021027">
    <property type="entry name" value="Transposase_put_HTH"/>
</dbReference>
<dbReference type="EMBL" id="CALBWS010000032">
    <property type="protein sequence ID" value="CAH2716799.1"/>
    <property type="molecule type" value="Genomic_DNA"/>
</dbReference>
<evidence type="ECO:0000259" key="1">
    <source>
        <dbReference type="Pfam" id="PF12323"/>
    </source>
</evidence>
<proteinExistence type="predicted"/>
<reference evidence="2" key="1">
    <citation type="submission" date="2022-04" db="EMBL/GenBank/DDBJ databases">
        <authorList>
            <person name="Criscuolo A."/>
        </authorList>
    </citation>
    <scope>NUCLEOTIDE SEQUENCE</scope>
    <source>
        <strain evidence="2">CIP111895</strain>
    </source>
</reference>
<dbReference type="Pfam" id="PF12323">
    <property type="entry name" value="HTH_OrfB_IS605"/>
    <property type="match status" value="1"/>
</dbReference>
<gene>
    <name evidence="2" type="ORF">BACCIP111895_03987</name>
</gene>
<protein>
    <recommendedName>
        <fullName evidence="1">Transposase putative helix-turn-helix domain-containing protein</fullName>
    </recommendedName>
</protein>
<evidence type="ECO:0000313" key="2">
    <source>
        <dbReference type="EMBL" id="CAH2716799.1"/>
    </source>
</evidence>
<name>A0ABN8KSJ5_9BACI</name>